<name>A0ABV7M1T0_9GAMM</name>
<proteinExistence type="predicted"/>
<dbReference type="RefSeq" id="WP_019018020.1">
    <property type="nucleotide sequence ID" value="NZ_BMXD01000002.1"/>
</dbReference>
<dbReference type="Pfam" id="PF04391">
    <property type="entry name" value="DUF533"/>
    <property type="match status" value="1"/>
</dbReference>
<protein>
    <submittedName>
        <fullName evidence="1">Tellurite resistance TerB family protein</fullName>
    </submittedName>
</protein>
<organism evidence="1 2">
    <name type="scientific">Modicisalibacter luteus</name>
    <dbReference type="NCBI Taxonomy" id="453962"/>
    <lineage>
        <taxon>Bacteria</taxon>
        <taxon>Pseudomonadati</taxon>
        <taxon>Pseudomonadota</taxon>
        <taxon>Gammaproteobacteria</taxon>
        <taxon>Oceanospirillales</taxon>
        <taxon>Halomonadaceae</taxon>
        <taxon>Modicisalibacter</taxon>
    </lineage>
</organism>
<dbReference type="InterPro" id="IPR029024">
    <property type="entry name" value="TerB-like"/>
</dbReference>
<evidence type="ECO:0000313" key="1">
    <source>
        <dbReference type="EMBL" id="MFC3292410.1"/>
    </source>
</evidence>
<dbReference type="Gene3D" id="1.10.3680.10">
    <property type="entry name" value="TerB-like"/>
    <property type="match status" value="1"/>
</dbReference>
<dbReference type="InterPro" id="IPR007486">
    <property type="entry name" value="YebE"/>
</dbReference>
<dbReference type="EMBL" id="JBHRUH010000015">
    <property type="protein sequence ID" value="MFC3292410.1"/>
    <property type="molecule type" value="Genomic_DNA"/>
</dbReference>
<dbReference type="SUPFAM" id="SSF158682">
    <property type="entry name" value="TerB-like"/>
    <property type="match status" value="1"/>
</dbReference>
<sequence>MNAKGMLEELMKQASHGTSQAKRGGVDIGKLFSSNALGLLVGTKRGRKMGGKALKYGVIAGVGMLAWKAWQRRQATQTEAAAYEAAVEDEPPFERLQDDVAKERRSQLILRAMIAAACSDGHLDEVERTQLGEQIEAMGADAELRAWAAQQMLSPPSVTELALEADSGQAAREMYLASAAIVDDQNPAERAWLDELAAALKLDESVVRELELQAAAVN</sequence>
<reference evidence="2" key="1">
    <citation type="journal article" date="2019" name="Int. J. Syst. Evol. Microbiol.">
        <title>The Global Catalogue of Microorganisms (GCM) 10K type strain sequencing project: providing services to taxonomists for standard genome sequencing and annotation.</title>
        <authorList>
            <consortium name="The Broad Institute Genomics Platform"/>
            <consortium name="The Broad Institute Genome Sequencing Center for Infectious Disease"/>
            <person name="Wu L."/>
            <person name="Ma J."/>
        </authorList>
    </citation>
    <scope>NUCLEOTIDE SEQUENCE [LARGE SCALE GENOMIC DNA]</scope>
    <source>
        <strain evidence="2">KCTC 12847</strain>
    </source>
</reference>
<keyword evidence="2" id="KW-1185">Reference proteome</keyword>
<dbReference type="CDD" id="cd07178">
    <property type="entry name" value="terB_like_YebE"/>
    <property type="match status" value="1"/>
</dbReference>
<accession>A0ABV7M1T0</accession>
<comment type="caution">
    <text evidence="1">The sequence shown here is derived from an EMBL/GenBank/DDBJ whole genome shotgun (WGS) entry which is preliminary data.</text>
</comment>
<gene>
    <name evidence="1" type="ORF">ACFOEI_10040</name>
</gene>
<dbReference type="Proteomes" id="UP001595640">
    <property type="component" value="Unassembled WGS sequence"/>
</dbReference>
<evidence type="ECO:0000313" key="2">
    <source>
        <dbReference type="Proteomes" id="UP001595640"/>
    </source>
</evidence>